<dbReference type="PRINTS" id="PR00727">
    <property type="entry name" value="LEADERPTASE"/>
</dbReference>
<evidence type="ECO:0000256" key="1">
    <source>
        <dbReference type="ARBA" id="ARBA00004401"/>
    </source>
</evidence>
<dbReference type="EMBL" id="NIBQ01000001">
    <property type="protein sequence ID" value="OUZ34879.1"/>
    <property type="molecule type" value="Genomic_DNA"/>
</dbReference>
<reference evidence="8" key="2">
    <citation type="submission" date="2017-05" db="EMBL/GenBank/DDBJ databases">
        <authorList>
            <consortium name="The Broad Institute Genomics Platform"/>
            <consortium name="The Broad Institute Genomic Center for Infectious Diseases"/>
            <person name="Earl A."/>
            <person name="Manson A."/>
            <person name="Schwartman J."/>
            <person name="Gilmore M."/>
            <person name="Abouelleil A."/>
            <person name="Cao P."/>
            <person name="Chapman S."/>
            <person name="Cusick C."/>
            <person name="Shea T."/>
            <person name="Young S."/>
            <person name="Neafsey D."/>
            <person name="Nusbaum C."/>
            <person name="Birren B."/>
        </authorList>
    </citation>
    <scope>NUCLEOTIDE SEQUENCE</scope>
    <source>
        <strain evidence="8">9D6_DIV0238</strain>
    </source>
</reference>
<dbReference type="GO" id="GO:0006465">
    <property type="term" value="P:signal peptide processing"/>
    <property type="evidence" value="ECO:0007669"/>
    <property type="project" value="InterPro"/>
</dbReference>
<feature type="compositionally biased region" description="Basic residues" evidence="4">
    <location>
        <begin position="20"/>
        <end position="57"/>
    </location>
</feature>
<evidence type="ECO:0000313" key="6">
    <source>
        <dbReference type="EMBL" id="OUZ34879.1"/>
    </source>
</evidence>
<evidence type="ECO:0000259" key="5">
    <source>
        <dbReference type="Pfam" id="PF10502"/>
    </source>
</evidence>
<evidence type="ECO:0000256" key="3">
    <source>
        <dbReference type="RuleBase" id="RU362042"/>
    </source>
</evidence>
<evidence type="ECO:0000313" key="9">
    <source>
        <dbReference type="Proteomes" id="UP000196151"/>
    </source>
</evidence>
<dbReference type="Proteomes" id="UP000196151">
    <property type="component" value="Chromosome"/>
</dbReference>
<sequence length="231" mass="26822">MKKKSLSSPSTIKKISGNSAKRKRQRRIHSSKKHRNKRQIQKKRLLPTSNKKKQAHRKRKRVIKEIFLAFFIGSILILLVSFCFVRIVTVSGFGMVPTLREGDKVITKKTSDLERFDLAVFTLGNEKIQVRRIIGMPGETIDYTSDTLYINEQPVDEKFLIDEVNESQRNGRNYTADFTRKTVVIPEQYYFVMGDNRPHATDSRHYGFVAKKNIIGKVIVQLFPVNEFKVF</sequence>
<comment type="similarity">
    <text evidence="2 3">Belongs to the peptidase S26 family.</text>
</comment>
<feature type="compositionally biased region" description="Polar residues" evidence="4">
    <location>
        <begin position="1"/>
        <end position="19"/>
    </location>
</feature>
<reference evidence="8" key="3">
    <citation type="submission" date="2024-03" db="EMBL/GenBank/DDBJ databases">
        <title>The Genome Sequence of Enterococcus sp. DIV0238c.</title>
        <authorList>
            <consortium name="The Broad Institute Genomics Platform"/>
            <consortium name="The Broad Institute Microbial Omics Core"/>
            <consortium name="The Broad Institute Genomic Center for Infectious Diseases"/>
            <person name="Earl A."/>
            <person name="Manson A."/>
            <person name="Gilmore M."/>
            <person name="Schwartman J."/>
            <person name="Shea T."/>
            <person name="Abouelleil A."/>
            <person name="Cao P."/>
            <person name="Chapman S."/>
            <person name="Cusick C."/>
            <person name="Young S."/>
            <person name="Neafsey D."/>
            <person name="Nusbaum C."/>
            <person name="Birren B."/>
        </authorList>
    </citation>
    <scope>NUCLEOTIDE SEQUENCE</scope>
    <source>
        <strain evidence="8">9D6_DIV0238</strain>
    </source>
</reference>
<comment type="subcellular location">
    <subcellularLocation>
        <location evidence="1">Cell membrane</location>
        <topology evidence="1">Single-pass type II membrane protein</topology>
    </subcellularLocation>
    <subcellularLocation>
        <location evidence="3">Membrane</location>
        <topology evidence="3">Single-pass type II membrane protein</topology>
    </subcellularLocation>
</comment>
<dbReference type="GO" id="GO:0004252">
    <property type="term" value="F:serine-type endopeptidase activity"/>
    <property type="evidence" value="ECO:0007669"/>
    <property type="project" value="InterPro"/>
</dbReference>
<dbReference type="AlphaFoldDB" id="A0A200JDG5"/>
<dbReference type="GO" id="GO:0009003">
    <property type="term" value="F:signal peptidase activity"/>
    <property type="evidence" value="ECO:0007669"/>
    <property type="project" value="UniProtKB-EC"/>
</dbReference>
<dbReference type="GO" id="GO:0005886">
    <property type="term" value="C:plasma membrane"/>
    <property type="evidence" value="ECO:0007669"/>
    <property type="project" value="UniProtKB-SubCell"/>
</dbReference>
<dbReference type="OrthoDB" id="2188996at2"/>
<feature type="domain" description="Peptidase S26" evidence="5">
    <location>
        <begin position="64"/>
        <end position="220"/>
    </location>
</feature>
<dbReference type="Gene3D" id="2.10.109.10">
    <property type="entry name" value="Umud Fragment, subunit A"/>
    <property type="match status" value="1"/>
</dbReference>
<evidence type="ECO:0000256" key="2">
    <source>
        <dbReference type="ARBA" id="ARBA00009370"/>
    </source>
</evidence>
<comment type="catalytic activity">
    <reaction evidence="3">
        <text>Cleavage of hydrophobic, N-terminal signal or leader sequences from secreted and periplasmic proteins.</text>
        <dbReference type="EC" id="3.4.21.89"/>
    </reaction>
</comment>
<dbReference type="InterPro" id="IPR019533">
    <property type="entry name" value="Peptidase_S26"/>
</dbReference>
<keyword evidence="3" id="KW-0378">Hydrolase</keyword>
<dbReference type="CDD" id="cd06530">
    <property type="entry name" value="S26_SPase_I"/>
    <property type="match status" value="1"/>
</dbReference>
<evidence type="ECO:0000313" key="7">
    <source>
        <dbReference type="EMBL" id="OUZ34885.1"/>
    </source>
</evidence>
<name>A0A200JDG5_9ENTE</name>
<dbReference type="InterPro" id="IPR000223">
    <property type="entry name" value="Pept_S26A_signal_pept_1"/>
</dbReference>
<dbReference type="EMBL" id="NIBQ01000001">
    <property type="protein sequence ID" value="OUZ34885.1"/>
    <property type="molecule type" value="Genomic_DNA"/>
</dbReference>
<gene>
    <name evidence="6" type="ORF">A5889_000354</name>
    <name evidence="7" type="ORF">A5889_000360</name>
    <name evidence="8" type="ORF">A5889_002946</name>
</gene>
<evidence type="ECO:0000256" key="4">
    <source>
        <dbReference type="SAM" id="MobiDB-lite"/>
    </source>
</evidence>
<dbReference type="SUPFAM" id="SSF51306">
    <property type="entry name" value="LexA/Signal peptidase"/>
    <property type="match status" value="1"/>
</dbReference>
<dbReference type="EC" id="3.4.21.89" evidence="3"/>
<proteinExistence type="inferred from homology"/>
<accession>A0A200JDG5</accession>
<dbReference type="PANTHER" id="PTHR43390">
    <property type="entry name" value="SIGNAL PEPTIDASE I"/>
    <property type="match status" value="1"/>
</dbReference>
<reference evidence="6" key="1">
    <citation type="submission" date="2017-05" db="EMBL/GenBank/DDBJ databases">
        <title>The Genome Sequence of Enterococcus sp. 9D6_DIV0238.</title>
        <authorList>
            <consortium name="The Broad Institute Genomics Platform"/>
            <consortium name="The Broad Institute Genomic Center for Infectious Diseases"/>
            <person name="Earl A."/>
            <person name="Manson A."/>
            <person name="Schwartman J."/>
            <person name="Gilmore M."/>
            <person name="Abouelleil A."/>
            <person name="Cao P."/>
            <person name="Chapman S."/>
            <person name="Cusick C."/>
            <person name="Shea T."/>
            <person name="Young S."/>
            <person name="Neafsey D."/>
            <person name="Nusbaum C."/>
            <person name="Birren B."/>
        </authorList>
    </citation>
    <scope>NUCLEOTIDE SEQUENCE [LARGE SCALE GENOMIC DNA]</scope>
    <source>
        <strain evidence="6">9D6_DIV0238</strain>
    </source>
</reference>
<keyword evidence="9" id="KW-1185">Reference proteome</keyword>
<organism evidence="6">
    <name type="scientific">Candidatus Enterococcus dunnyi</name>
    <dbReference type="NCBI Taxonomy" id="1834192"/>
    <lineage>
        <taxon>Bacteria</taxon>
        <taxon>Bacillati</taxon>
        <taxon>Bacillota</taxon>
        <taxon>Bacilli</taxon>
        <taxon>Lactobacillales</taxon>
        <taxon>Enterococcaceae</taxon>
        <taxon>Enterococcus</taxon>
    </lineage>
</organism>
<keyword evidence="3" id="KW-0645">Protease</keyword>
<dbReference type="InterPro" id="IPR036286">
    <property type="entry name" value="LexA/Signal_pep-like_sf"/>
</dbReference>
<feature type="region of interest" description="Disordered" evidence="4">
    <location>
        <begin position="1"/>
        <end position="57"/>
    </location>
</feature>
<dbReference type="RefSeq" id="WP_087640395.1">
    <property type="nucleotide sequence ID" value="NZ_CP147246.1"/>
</dbReference>
<evidence type="ECO:0000313" key="8">
    <source>
        <dbReference type="EMBL" id="WYJ95398.1"/>
    </source>
</evidence>
<dbReference type="EMBL" id="CP147246">
    <property type="protein sequence ID" value="WYJ95398.1"/>
    <property type="molecule type" value="Genomic_DNA"/>
</dbReference>
<dbReference type="Pfam" id="PF10502">
    <property type="entry name" value="Peptidase_S26"/>
    <property type="match status" value="1"/>
</dbReference>
<dbReference type="PANTHER" id="PTHR43390:SF1">
    <property type="entry name" value="CHLOROPLAST PROCESSING PEPTIDASE"/>
    <property type="match status" value="1"/>
</dbReference>
<dbReference type="NCBIfam" id="TIGR02227">
    <property type="entry name" value="sigpep_I_bact"/>
    <property type="match status" value="1"/>
</dbReference>
<protein>
    <recommendedName>
        <fullName evidence="3">Signal peptidase I</fullName>
        <ecNumber evidence="3">3.4.21.89</ecNumber>
    </recommendedName>
</protein>